<evidence type="ECO:0000313" key="2">
    <source>
        <dbReference type="Proteomes" id="UP000245370"/>
    </source>
</evidence>
<name>A0A2U2XFQ3_9FLAO</name>
<comment type="caution">
    <text evidence="1">The sequence shown here is derived from an EMBL/GenBank/DDBJ whole genome shotgun (WGS) entry which is preliminary data.</text>
</comment>
<evidence type="ECO:0000313" key="1">
    <source>
        <dbReference type="EMBL" id="PWH86593.1"/>
    </source>
</evidence>
<gene>
    <name evidence="1" type="ORF">DIT68_04990</name>
</gene>
<organism evidence="1 2">
    <name type="scientific">Brumimicrobium oceani</name>
    <dbReference type="NCBI Taxonomy" id="2100725"/>
    <lineage>
        <taxon>Bacteria</taxon>
        <taxon>Pseudomonadati</taxon>
        <taxon>Bacteroidota</taxon>
        <taxon>Flavobacteriia</taxon>
        <taxon>Flavobacteriales</taxon>
        <taxon>Crocinitomicaceae</taxon>
        <taxon>Brumimicrobium</taxon>
    </lineage>
</organism>
<protein>
    <recommendedName>
        <fullName evidence="3">Lipoprotein</fullName>
    </recommendedName>
</protein>
<dbReference type="RefSeq" id="WP_109358705.1">
    <property type="nucleotide sequence ID" value="NZ_QFRJ01000002.1"/>
</dbReference>
<sequence>MKTRLTMLLVFTIVLFSCRKEEQSCSDGIFTPEKEVKTDCGGVCPPCDYQPTIIDTYLSTTVNGQKVSFSDFTLTKTPDWILTFQNDSLYFNVNFGSGDSLGGRPISATYSQGTINGDNYPDLMNGTVVFAEIDNVENQLSGFFTLKFNRGGDVFDTLAVRNAEFSKINW</sequence>
<dbReference type="AlphaFoldDB" id="A0A2U2XFQ3"/>
<reference evidence="1 2" key="1">
    <citation type="submission" date="2018-05" db="EMBL/GenBank/DDBJ databases">
        <title>Brumimicrobium oceani sp. nov., isolated from coastal sediment.</title>
        <authorList>
            <person name="Kou Y."/>
        </authorList>
    </citation>
    <scope>NUCLEOTIDE SEQUENCE [LARGE SCALE GENOMIC DNA]</scope>
    <source>
        <strain evidence="1 2">C305</strain>
    </source>
</reference>
<reference evidence="1 2" key="2">
    <citation type="submission" date="2018-05" db="EMBL/GenBank/DDBJ databases">
        <authorList>
            <person name="Lanie J.A."/>
            <person name="Ng W.-L."/>
            <person name="Kazmierczak K.M."/>
            <person name="Andrzejewski T.M."/>
            <person name="Davidsen T.M."/>
            <person name="Wayne K.J."/>
            <person name="Tettelin H."/>
            <person name="Glass J.I."/>
            <person name="Rusch D."/>
            <person name="Podicherti R."/>
            <person name="Tsui H.-C.T."/>
            <person name="Winkler M.E."/>
        </authorList>
    </citation>
    <scope>NUCLEOTIDE SEQUENCE [LARGE SCALE GENOMIC DNA]</scope>
    <source>
        <strain evidence="1 2">C305</strain>
    </source>
</reference>
<evidence type="ECO:0008006" key="3">
    <source>
        <dbReference type="Google" id="ProtNLM"/>
    </source>
</evidence>
<dbReference type="EMBL" id="QFRJ01000002">
    <property type="protein sequence ID" value="PWH86593.1"/>
    <property type="molecule type" value="Genomic_DNA"/>
</dbReference>
<keyword evidence="2" id="KW-1185">Reference proteome</keyword>
<dbReference type="PROSITE" id="PS51257">
    <property type="entry name" value="PROKAR_LIPOPROTEIN"/>
    <property type="match status" value="1"/>
</dbReference>
<dbReference type="Proteomes" id="UP000245370">
    <property type="component" value="Unassembled WGS sequence"/>
</dbReference>
<accession>A0A2U2XFQ3</accession>
<dbReference type="OrthoDB" id="1467136at2"/>
<proteinExistence type="predicted"/>